<dbReference type="InterPro" id="IPR028087">
    <property type="entry name" value="Tad_N"/>
</dbReference>
<comment type="caution">
    <text evidence="3">The sequence shown here is derived from an EMBL/GenBank/DDBJ whole genome shotgun (WGS) entry which is preliminary data.</text>
</comment>
<gene>
    <name evidence="3" type="ORF">RM704_02945</name>
</gene>
<evidence type="ECO:0000313" key="3">
    <source>
        <dbReference type="EMBL" id="MDT0566444.1"/>
    </source>
</evidence>
<proteinExistence type="predicted"/>
<keyword evidence="1" id="KW-0472">Membrane</keyword>
<feature type="domain" description="Putative Flp pilus-assembly TadG-like N-terminal" evidence="2">
    <location>
        <begin position="11"/>
        <end position="58"/>
    </location>
</feature>
<dbReference type="EMBL" id="JAVRFJ010000002">
    <property type="protein sequence ID" value="MDT0566444.1"/>
    <property type="molecule type" value="Genomic_DNA"/>
</dbReference>
<name>A0ABU2YSQ4_9ACTN</name>
<dbReference type="Pfam" id="PF13400">
    <property type="entry name" value="Tad"/>
    <property type="match status" value="1"/>
</dbReference>
<evidence type="ECO:0000259" key="2">
    <source>
        <dbReference type="Pfam" id="PF13400"/>
    </source>
</evidence>
<keyword evidence="1" id="KW-1133">Transmembrane helix</keyword>
<reference evidence="3" key="1">
    <citation type="submission" date="2024-05" db="EMBL/GenBank/DDBJ databases">
        <title>30 novel species of actinomycetes from the DSMZ collection.</title>
        <authorList>
            <person name="Nouioui I."/>
        </authorList>
    </citation>
    <scope>NUCLEOTIDE SEQUENCE</scope>
    <source>
        <strain evidence="3">DSM 3412</strain>
    </source>
</reference>
<accession>A0ABU2YSQ4</accession>
<dbReference type="RefSeq" id="WP_311589152.1">
    <property type="nucleotide sequence ID" value="NZ_JAVRFJ010000002.1"/>
</dbReference>
<feature type="transmembrane region" description="Helical" evidence="1">
    <location>
        <begin position="16"/>
        <end position="35"/>
    </location>
</feature>
<sequence length="205" mass="21220">MTPPRLRSDSGSTLPIYIWLTTILLFTALAFFVFAQAASARSGAQSAADAAALAAAQQARDELLLELEDAIDAGNGNWLDWLDLSGGLPAEGEATAAAAELAAQNNSTLEGGAQPIEVDGFPGFQVDVVTDYTVGDSIIPGTEDMTATARAVAVIQPRCDFSPSTNPTDPVSLDCDGVPVDIDPGNFNPGALPDASVMFSVYLAK</sequence>
<keyword evidence="1" id="KW-0812">Transmembrane</keyword>
<dbReference type="Proteomes" id="UP001180737">
    <property type="component" value="Unassembled WGS sequence"/>
</dbReference>
<organism evidence="3 4">
    <name type="scientific">Streptomyces gottesmaniae</name>
    <dbReference type="NCBI Taxonomy" id="3075518"/>
    <lineage>
        <taxon>Bacteria</taxon>
        <taxon>Bacillati</taxon>
        <taxon>Actinomycetota</taxon>
        <taxon>Actinomycetes</taxon>
        <taxon>Kitasatosporales</taxon>
        <taxon>Streptomycetaceae</taxon>
        <taxon>Streptomyces</taxon>
    </lineage>
</organism>
<protein>
    <submittedName>
        <fullName evidence="3">Pilus assembly protein TadG-related protein</fullName>
    </submittedName>
</protein>
<evidence type="ECO:0000313" key="4">
    <source>
        <dbReference type="Proteomes" id="UP001180737"/>
    </source>
</evidence>
<keyword evidence="4" id="KW-1185">Reference proteome</keyword>
<evidence type="ECO:0000256" key="1">
    <source>
        <dbReference type="SAM" id="Phobius"/>
    </source>
</evidence>